<keyword evidence="2" id="KW-0238">DNA-binding</keyword>
<organism evidence="5 6">
    <name type="scientific">Nocardia nova</name>
    <dbReference type="NCBI Taxonomy" id="37330"/>
    <lineage>
        <taxon>Bacteria</taxon>
        <taxon>Bacillati</taxon>
        <taxon>Actinomycetota</taxon>
        <taxon>Actinomycetes</taxon>
        <taxon>Mycobacteriales</taxon>
        <taxon>Nocardiaceae</taxon>
        <taxon>Nocardia</taxon>
    </lineage>
</organism>
<dbReference type="Pfam" id="PF01638">
    <property type="entry name" value="HxlR"/>
    <property type="match status" value="1"/>
</dbReference>
<evidence type="ECO:0000313" key="6">
    <source>
        <dbReference type="Proteomes" id="UP000239874"/>
    </source>
</evidence>
<dbReference type="PANTHER" id="PTHR33204:SF39">
    <property type="entry name" value="TRANSCRIPTIONAL REGULATORY PROTEIN"/>
    <property type="match status" value="1"/>
</dbReference>
<keyword evidence="3" id="KW-0804">Transcription</keyword>
<dbReference type="SUPFAM" id="SSF46785">
    <property type="entry name" value="Winged helix' DNA-binding domain"/>
    <property type="match status" value="1"/>
</dbReference>
<keyword evidence="1" id="KW-0805">Transcription regulation</keyword>
<dbReference type="EMBL" id="PSZC01000015">
    <property type="protein sequence ID" value="PPJ36228.1"/>
    <property type="molecule type" value="Genomic_DNA"/>
</dbReference>
<dbReference type="InterPro" id="IPR036390">
    <property type="entry name" value="WH_DNA-bd_sf"/>
</dbReference>
<name>A0A2S6ALY2_9NOCA</name>
<dbReference type="GO" id="GO:0003677">
    <property type="term" value="F:DNA binding"/>
    <property type="evidence" value="ECO:0007669"/>
    <property type="project" value="UniProtKB-KW"/>
</dbReference>
<proteinExistence type="predicted"/>
<dbReference type="Proteomes" id="UP000239874">
    <property type="component" value="Unassembled WGS sequence"/>
</dbReference>
<evidence type="ECO:0000256" key="1">
    <source>
        <dbReference type="ARBA" id="ARBA00023015"/>
    </source>
</evidence>
<gene>
    <name evidence="5" type="ORF">C5E45_21125</name>
</gene>
<evidence type="ECO:0000259" key="4">
    <source>
        <dbReference type="PROSITE" id="PS51118"/>
    </source>
</evidence>
<dbReference type="PROSITE" id="PS51118">
    <property type="entry name" value="HTH_HXLR"/>
    <property type="match status" value="1"/>
</dbReference>
<evidence type="ECO:0000313" key="5">
    <source>
        <dbReference type="EMBL" id="PPJ36228.1"/>
    </source>
</evidence>
<feature type="domain" description="HTH hxlR-type" evidence="4">
    <location>
        <begin position="10"/>
        <end position="109"/>
    </location>
</feature>
<sequence length="121" mass="13544">MSGTEQERAAAVARHIFATLSTKWALAVLEAIGDRERRFTELHRAVEGISYKMLTQTLRALEADGIVTRYDHHTANQRVDYSLTPAGLDLLATVHRLCTWSRTHLDELLDAPNHPAARAGR</sequence>
<evidence type="ECO:0000256" key="2">
    <source>
        <dbReference type="ARBA" id="ARBA00023125"/>
    </source>
</evidence>
<dbReference type="InterPro" id="IPR036388">
    <property type="entry name" value="WH-like_DNA-bd_sf"/>
</dbReference>
<dbReference type="InterPro" id="IPR002577">
    <property type="entry name" value="HTH_HxlR"/>
</dbReference>
<dbReference type="RefSeq" id="WP_104374744.1">
    <property type="nucleotide sequence ID" value="NZ_PSZC01000015.1"/>
</dbReference>
<comment type="caution">
    <text evidence="5">The sequence shown here is derived from an EMBL/GenBank/DDBJ whole genome shotgun (WGS) entry which is preliminary data.</text>
</comment>
<dbReference type="OrthoDB" id="370168at2"/>
<protein>
    <submittedName>
        <fullName evidence="5">Transcriptional regulator</fullName>
    </submittedName>
</protein>
<evidence type="ECO:0000256" key="3">
    <source>
        <dbReference type="ARBA" id="ARBA00023163"/>
    </source>
</evidence>
<dbReference type="AlphaFoldDB" id="A0A2S6ALY2"/>
<dbReference type="PANTHER" id="PTHR33204">
    <property type="entry name" value="TRANSCRIPTIONAL REGULATOR, MARR FAMILY"/>
    <property type="match status" value="1"/>
</dbReference>
<dbReference type="Gene3D" id="1.10.10.10">
    <property type="entry name" value="Winged helix-like DNA-binding domain superfamily/Winged helix DNA-binding domain"/>
    <property type="match status" value="1"/>
</dbReference>
<reference evidence="5 6" key="1">
    <citation type="submission" date="2018-02" db="EMBL/GenBank/DDBJ databases">
        <title>8 Nocardia nova and 1 Nocardia cyriacigeorgica strain used for evolution to TMP-SMX.</title>
        <authorList>
            <person name="Mehta H."/>
            <person name="Weng J."/>
            <person name="Shamoo Y."/>
        </authorList>
    </citation>
    <scope>NUCLEOTIDE SEQUENCE [LARGE SCALE GENOMIC DNA]</scope>
    <source>
        <strain evidence="5 6">MDA3139</strain>
    </source>
</reference>
<accession>A0A2S6ALY2</accession>